<dbReference type="EMBL" id="JABBFV010000005">
    <property type="protein sequence ID" value="NML10219.1"/>
    <property type="molecule type" value="Genomic_DNA"/>
</dbReference>
<comment type="caution">
    <text evidence="1">The sequence shown here is derived from an EMBL/GenBank/DDBJ whole genome shotgun (WGS) entry which is preliminary data.</text>
</comment>
<dbReference type="Proteomes" id="UP000519023">
    <property type="component" value="Unassembled WGS sequence"/>
</dbReference>
<protein>
    <submittedName>
        <fullName evidence="1">Uncharacterized protein</fullName>
    </submittedName>
</protein>
<accession>A0A7X9WUP7</accession>
<dbReference type="AlphaFoldDB" id="A0A7X9WUP7"/>
<reference evidence="1 2" key="1">
    <citation type="submission" date="2020-04" db="EMBL/GenBank/DDBJ databases">
        <title>Sphingobium sp. AR-3-1 isolated from Arctic soil.</title>
        <authorList>
            <person name="Dahal R.H."/>
            <person name="Chaudhary D.K."/>
        </authorList>
    </citation>
    <scope>NUCLEOTIDE SEQUENCE [LARGE SCALE GENOMIC DNA]</scope>
    <source>
        <strain evidence="1 2">AR-3-1</strain>
    </source>
</reference>
<evidence type="ECO:0000313" key="1">
    <source>
        <dbReference type="EMBL" id="NML10219.1"/>
    </source>
</evidence>
<name>A0A7X9WUP7_9SPHN</name>
<sequence length="85" mass="9377">MIEPPETPFLLIVFDAAQATFSLEGPVTDDRAWRAAIAAAGVERASLGYQACLNGGARMWRRTAAQEFRERTGFRRVARGSIVHI</sequence>
<evidence type="ECO:0000313" key="2">
    <source>
        <dbReference type="Proteomes" id="UP000519023"/>
    </source>
</evidence>
<dbReference type="RefSeq" id="WP_048577799.1">
    <property type="nucleotide sequence ID" value="NZ_JABBFV010000005.1"/>
</dbReference>
<keyword evidence="2" id="KW-1185">Reference proteome</keyword>
<proteinExistence type="predicted"/>
<organism evidence="1 2">
    <name type="scientific">Sphingobium psychrophilum</name>
    <dbReference type="NCBI Taxonomy" id="2728834"/>
    <lineage>
        <taxon>Bacteria</taxon>
        <taxon>Pseudomonadati</taxon>
        <taxon>Pseudomonadota</taxon>
        <taxon>Alphaproteobacteria</taxon>
        <taxon>Sphingomonadales</taxon>
        <taxon>Sphingomonadaceae</taxon>
        <taxon>Sphingobium</taxon>
    </lineage>
</organism>
<gene>
    <name evidence="1" type="ORF">HHL08_08645</name>
</gene>